<gene>
    <name evidence="2" type="ORF">CVLEPA_LOCUS2470</name>
</gene>
<accession>A0ABP0EZ89</accession>
<evidence type="ECO:0000256" key="1">
    <source>
        <dbReference type="SAM" id="MobiDB-lite"/>
    </source>
</evidence>
<proteinExistence type="predicted"/>
<comment type="caution">
    <text evidence="2">The sequence shown here is derived from an EMBL/GenBank/DDBJ whole genome shotgun (WGS) entry which is preliminary data.</text>
</comment>
<evidence type="ECO:0000313" key="2">
    <source>
        <dbReference type="EMBL" id="CAK8672785.1"/>
    </source>
</evidence>
<evidence type="ECO:0008006" key="4">
    <source>
        <dbReference type="Google" id="ProtNLM"/>
    </source>
</evidence>
<protein>
    <recommendedName>
        <fullName evidence="4">Serum response factor-binding protein 1</fullName>
    </recommendedName>
</protein>
<feature type="compositionally biased region" description="Basic and acidic residues" evidence="1">
    <location>
        <begin position="392"/>
        <end position="401"/>
    </location>
</feature>
<evidence type="ECO:0000313" key="3">
    <source>
        <dbReference type="Proteomes" id="UP001642483"/>
    </source>
</evidence>
<dbReference type="InterPro" id="IPR037393">
    <property type="entry name" value="Bud22/SRFB1"/>
</dbReference>
<feature type="compositionally biased region" description="Acidic residues" evidence="1">
    <location>
        <begin position="166"/>
        <end position="177"/>
    </location>
</feature>
<feature type="region of interest" description="Disordered" evidence="1">
    <location>
        <begin position="371"/>
        <end position="401"/>
    </location>
</feature>
<organism evidence="2 3">
    <name type="scientific">Clavelina lepadiformis</name>
    <name type="common">Light-bulb sea squirt</name>
    <name type="synonym">Ascidia lepadiformis</name>
    <dbReference type="NCBI Taxonomy" id="159417"/>
    <lineage>
        <taxon>Eukaryota</taxon>
        <taxon>Metazoa</taxon>
        <taxon>Chordata</taxon>
        <taxon>Tunicata</taxon>
        <taxon>Ascidiacea</taxon>
        <taxon>Aplousobranchia</taxon>
        <taxon>Clavelinidae</taxon>
        <taxon>Clavelina</taxon>
    </lineage>
</organism>
<feature type="compositionally biased region" description="Basic and acidic residues" evidence="1">
    <location>
        <begin position="284"/>
        <end position="296"/>
    </location>
</feature>
<feature type="compositionally biased region" description="Polar residues" evidence="1">
    <location>
        <begin position="372"/>
        <end position="391"/>
    </location>
</feature>
<feature type="region of interest" description="Disordered" evidence="1">
    <location>
        <begin position="279"/>
        <end position="298"/>
    </location>
</feature>
<feature type="compositionally biased region" description="Polar residues" evidence="1">
    <location>
        <begin position="181"/>
        <end position="190"/>
    </location>
</feature>
<reference evidence="2 3" key="1">
    <citation type="submission" date="2024-02" db="EMBL/GenBank/DDBJ databases">
        <authorList>
            <person name="Daric V."/>
            <person name="Darras S."/>
        </authorList>
    </citation>
    <scope>NUCLEOTIDE SEQUENCE [LARGE SCALE GENOMIC DNA]</scope>
</reference>
<feature type="compositionally biased region" description="Basic and acidic residues" evidence="1">
    <location>
        <begin position="139"/>
        <end position="155"/>
    </location>
</feature>
<keyword evidence="3" id="KW-1185">Reference proteome</keyword>
<dbReference type="PANTHER" id="PTHR23325:SF1">
    <property type="entry name" value="SERUM RESPONSE FACTOR-BINDING PROTEIN 1"/>
    <property type="match status" value="1"/>
</dbReference>
<name>A0ABP0EZ89_CLALP</name>
<feature type="region of interest" description="Disordered" evidence="1">
    <location>
        <begin position="139"/>
        <end position="190"/>
    </location>
</feature>
<dbReference type="Proteomes" id="UP001642483">
    <property type="component" value="Unassembled WGS sequence"/>
</dbReference>
<dbReference type="PANTHER" id="PTHR23325">
    <property type="entry name" value="SERUM RESPONSE FACTOR-BINDING"/>
    <property type="match status" value="1"/>
</dbReference>
<dbReference type="EMBL" id="CAWYQH010000001">
    <property type="protein sequence ID" value="CAK8672785.1"/>
    <property type="molecule type" value="Genomic_DNA"/>
</dbReference>
<sequence>MDINNKMILMRKDIKKAKAQVIARLVRHMQSLRSKKGSEQQLLKNSSRAERLFEEIQILKVTKPDDIFKFLLTSDACIQDVSRADIALRDRVFIRVGLVPFIKTRLFSIREQVSDFNKTRSKNEVISSIEVMKKIAKMEYHPGKNKDSTTDDSVKKSNMNNNKREEDEENDLEEQSEFDNLSDSPIPSSNELASSVPVLCCNDDEQPAGTFCDSNMDILQDNPCTDSNEDHTNINPLETCKSNVESFNNATKRKFDFLSTNATDVSEILENIGQGFFDSDEEALDRGDPDKSTGKDSEEDLFFCDQTVSRTHCVSKRRKASLNYDGDELSSVKSAFVDSLTPSKSDVVKPALTKGRKKNRLGQRERKLLYGNHTQNQVDAGSKQRSTSSFRNETKKTKDNEACDLHPSWQASRLKKTQNVIHAFKGTHVRFDDSD</sequence>